<comment type="caution">
    <text evidence="2">The sequence shown here is derived from an EMBL/GenBank/DDBJ whole genome shotgun (WGS) entry which is preliminary data.</text>
</comment>
<dbReference type="RefSeq" id="WP_233726917.1">
    <property type="nucleotide sequence ID" value="NZ_JAJVCN010000002.1"/>
</dbReference>
<evidence type="ECO:0000313" key="3">
    <source>
        <dbReference type="Proteomes" id="UP001521150"/>
    </source>
</evidence>
<gene>
    <name evidence="2" type="ORF">LWC34_21175</name>
</gene>
<dbReference type="Proteomes" id="UP001521150">
    <property type="component" value="Unassembled WGS sequence"/>
</dbReference>
<keyword evidence="3" id="KW-1185">Reference proteome</keyword>
<evidence type="ECO:0000256" key="1">
    <source>
        <dbReference type="SAM" id="Phobius"/>
    </source>
</evidence>
<evidence type="ECO:0000313" key="2">
    <source>
        <dbReference type="EMBL" id="MCE7005321.1"/>
    </source>
</evidence>
<proteinExistence type="predicted"/>
<feature type="transmembrane region" description="Helical" evidence="1">
    <location>
        <begin position="40"/>
        <end position="62"/>
    </location>
</feature>
<protein>
    <submittedName>
        <fullName evidence="2">Uncharacterized protein</fullName>
    </submittedName>
</protein>
<sequence length="251" mass="26502">MSEAELREGLKLAVADEPPMVFDLDELVDTAERMVRRRRALVAVGVSTAAVAVVAVAVPVFLGIGGTPPELPQAAPPAVTITTSPPKAPMTVAQLKQRGEELMAHLKTQVPVVVPDAKNITPGEFGGEASGQFWDGQTYLDGFLAFTLGDARTAINVQVNNAPEKSAPCTGCRELPQADGSKVVIRTESGPAGNAPDMKITSAEHYRTDGSVTRVSTYNYDPVTGPSGYQPNVALTDDQLVRLATDPALHM</sequence>
<dbReference type="EMBL" id="JAJVCN010000002">
    <property type="protein sequence ID" value="MCE7005321.1"/>
    <property type="molecule type" value="Genomic_DNA"/>
</dbReference>
<keyword evidence="1" id="KW-0472">Membrane</keyword>
<keyword evidence="1" id="KW-1133">Transmembrane helix</keyword>
<accession>A0ABS8ZF54</accession>
<organism evidence="2 3">
    <name type="scientific">Kibdelosporangium philippinense</name>
    <dbReference type="NCBI Taxonomy" id="211113"/>
    <lineage>
        <taxon>Bacteria</taxon>
        <taxon>Bacillati</taxon>
        <taxon>Actinomycetota</taxon>
        <taxon>Actinomycetes</taxon>
        <taxon>Pseudonocardiales</taxon>
        <taxon>Pseudonocardiaceae</taxon>
        <taxon>Kibdelosporangium</taxon>
    </lineage>
</organism>
<reference evidence="2 3" key="1">
    <citation type="submission" date="2021-12" db="EMBL/GenBank/DDBJ databases">
        <title>Genome sequence of Kibdelosporangium philippinense ATCC 49844.</title>
        <authorList>
            <person name="Fedorov E.A."/>
            <person name="Omeragic M."/>
            <person name="Shalygina K.F."/>
            <person name="Maclea K.S."/>
        </authorList>
    </citation>
    <scope>NUCLEOTIDE SEQUENCE [LARGE SCALE GENOMIC DNA]</scope>
    <source>
        <strain evidence="2 3">ATCC 49844</strain>
    </source>
</reference>
<keyword evidence="1" id="KW-0812">Transmembrane</keyword>
<name>A0ABS8ZF54_9PSEU</name>